<name>A0AAE1DJN1_9GAST</name>
<evidence type="ECO:0000313" key="2">
    <source>
        <dbReference type="Proteomes" id="UP001283361"/>
    </source>
</evidence>
<proteinExistence type="predicted"/>
<sequence>MYYSQRVRPTPEERTFPACMEYSSDEGEAEPHPFSRVVTATRFFSGGHLKRVPVRNVEQITKVFWAARFVCRNLWLGGLGREHFRNLVYPGLGLRGFQSTLLDTVYHDTTHKWGAKGGQKKDTM</sequence>
<accession>A0AAE1DJN1</accession>
<keyword evidence="2" id="KW-1185">Reference proteome</keyword>
<reference evidence="1" key="1">
    <citation type="journal article" date="2023" name="G3 (Bethesda)">
        <title>A reference genome for the long-term kleptoplast-retaining sea slug Elysia crispata morphotype clarki.</title>
        <authorList>
            <person name="Eastman K.E."/>
            <person name="Pendleton A.L."/>
            <person name="Shaikh M.A."/>
            <person name="Suttiyut T."/>
            <person name="Ogas R."/>
            <person name="Tomko P."/>
            <person name="Gavelis G."/>
            <person name="Widhalm J.R."/>
            <person name="Wisecaver J.H."/>
        </authorList>
    </citation>
    <scope>NUCLEOTIDE SEQUENCE</scope>
    <source>
        <strain evidence="1">ECLA1</strain>
    </source>
</reference>
<protein>
    <submittedName>
        <fullName evidence="1">Uncharacterized protein</fullName>
    </submittedName>
</protein>
<gene>
    <name evidence="1" type="ORF">RRG08_026602</name>
</gene>
<comment type="caution">
    <text evidence="1">The sequence shown here is derived from an EMBL/GenBank/DDBJ whole genome shotgun (WGS) entry which is preliminary data.</text>
</comment>
<evidence type="ECO:0000313" key="1">
    <source>
        <dbReference type="EMBL" id="KAK3773189.1"/>
    </source>
</evidence>
<dbReference type="EMBL" id="JAWDGP010003557">
    <property type="protein sequence ID" value="KAK3773189.1"/>
    <property type="molecule type" value="Genomic_DNA"/>
</dbReference>
<dbReference type="Proteomes" id="UP001283361">
    <property type="component" value="Unassembled WGS sequence"/>
</dbReference>
<dbReference type="AlphaFoldDB" id="A0AAE1DJN1"/>
<organism evidence="1 2">
    <name type="scientific">Elysia crispata</name>
    <name type="common">lettuce slug</name>
    <dbReference type="NCBI Taxonomy" id="231223"/>
    <lineage>
        <taxon>Eukaryota</taxon>
        <taxon>Metazoa</taxon>
        <taxon>Spiralia</taxon>
        <taxon>Lophotrochozoa</taxon>
        <taxon>Mollusca</taxon>
        <taxon>Gastropoda</taxon>
        <taxon>Heterobranchia</taxon>
        <taxon>Euthyneura</taxon>
        <taxon>Panpulmonata</taxon>
        <taxon>Sacoglossa</taxon>
        <taxon>Placobranchoidea</taxon>
        <taxon>Plakobranchidae</taxon>
        <taxon>Elysia</taxon>
    </lineage>
</organism>